<feature type="repeat" description="TPR" evidence="3">
    <location>
        <begin position="1136"/>
        <end position="1169"/>
    </location>
</feature>
<organism evidence="5 6">
    <name type="scientific">Phascolomyces articulosus</name>
    <dbReference type="NCBI Taxonomy" id="60185"/>
    <lineage>
        <taxon>Eukaryota</taxon>
        <taxon>Fungi</taxon>
        <taxon>Fungi incertae sedis</taxon>
        <taxon>Mucoromycota</taxon>
        <taxon>Mucoromycotina</taxon>
        <taxon>Mucoromycetes</taxon>
        <taxon>Mucorales</taxon>
        <taxon>Lichtheimiaceae</taxon>
        <taxon>Phascolomyces</taxon>
    </lineage>
</organism>
<feature type="compositionally biased region" description="Low complexity" evidence="4">
    <location>
        <begin position="844"/>
        <end position="858"/>
    </location>
</feature>
<evidence type="ECO:0000256" key="1">
    <source>
        <dbReference type="ARBA" id="ARBA00002550"/>
    </source>
</evidence>
<dbReference type="AlphaFoldDB" id="A0AAD5JX18"/>
<dbReference type="Pfam" id="PF13181">
    <property type="entry name" value="TPR_8"/>
    <property type="match status" value="1"/>
</dbReference>
<feature type="compositionally biased region" description="Polar residues" evidence="4">
    <location>
        <begin position="129"/>
        <end position="138"/>
    </location>
</feature>
<evidence type="ECO:0000313" key="6">
    <source>
        <dbReference type="Proteomes" id="UP001209540"/>
    </source>
</evidence>
<dbReference type="PANTHER" id="PTHR23083:SF464">
    <property type="entry name" value="TETRATRICOPEPTIDE REPEAT DOMAIN 7, ISOFORM A"/>
    <property type="match status" value="1"/>
</dbReference>
<feature type="region of interest" description="Disordered" evidence="4">
    <location>
        <begin position="802"/>
        <end position="957"/>
    </location>
</feature>
<evidence type="ECO:0000256" key="3">
    <source>
        <dbReference type="PROSITE-ProRule" id="PRU00339"/>
    </source>
</evidence>
<dbReference type="InterPro" id="IPR051722">
    <property type="entry name" value="Endocytosis_PI4K-reg_protein"/>
</dbReference>
<accession>A0AAD5JX18</accession>
<evidence type="ECO:0008006" key="7">
    <source>
        <dbReference type="Google" id="ProtNLM"/>
    </source>
</evidence>
<proteinExistence type="inferred from homology"/>
<feature type="region of interest" description="Disordered" evidence="4">
    <location>
        <begin position="96"/>
        <end position="141"/>
    </location>
</feature>
<dbReference type="SUPFAM" id="SSF48452">
    <property type="entry name" value="TPR-like"/>
    <property type="match status" value="2"/>
</dbReference>
<dbReference type="Proteomes" id="UP001209540">
    <property type="component" value="Unassembled WGS sequence"/>
</dbReference>
<sequence>MEPFSKSLQAAADLDTARCQGNWAVIPELAKRYKKYHPDESVIVATATYEAKFSLFVNQQRKEVITSKGETTTTLEQQYRESKAWDVRRESDALLTPISKKDAQPLQPHSRKSLWGSSNNGSSNGSNGVNKSTATLIPTPNVPELMHESDAIHRQDDPTNIALPPRLNPADTEKYLKALQELIKKHTKSDDLQTKDDRQAQLAKIVVARIYFETGRYDKALESLARLALRMEDVHSGYGMVLLIQARVIKAICFEMKGDIPTAIETYGAAWDVFDQHPAEKGEMLSYWIEECVYRAILLHVRSESPARQVLPLLRGYMQLASSHWSPYWRMHKRWLIFQQYGRFLIKACQEGTYYPMPISSQPGAKVSSSSQKSSKASAYEELLCLTALYRNLLSSITIRSNSQEKCRYVLELANLFVDVHNVIGWGEISNIRRVLQFFQKAKEHTFNSMCISRFIFFTFMRLGNYEEALYSLRSYMELMGLPDIDKTDENGVETTPYAELDISARVELILSKLSSLRHIQETNTDAVTYESENEINVIEVLLAGIQLYGRELRNGKQAAFLGDISVELASNIDPSVCDYSMEEWTPVMVACHRMRGTAYGLYASQTHNPENRAIYHGEALASLRRASDYDINSWKVHYEIALQQAQMKDIIPAIASIGKSLQLKPDHIPSWHLLSLLNSCNQFKQVPQALQTIQAGLQECGSGTINVPTNITFGMPVLSWNIDEKHSRSYHDKCEAYLRLRITQLELLEELDGPDAALRGYGELFSMYTLLAQSLGMSEAQVAVQANESLRRIASINVKDLDSKRKTSSPGSPGSPPPAIVEEPSSPRSTRSSRSKSLDGVRRLSVSSSKRSAVDVSKNQPPPLPTVEDLPKNELIDGTKGRRKSTETLRSTKDKSRKKSIVDIGKRLGSTTTPTTNGHAQPPAHPAVNGLRRDSSQNSRLSIKRGSTAEELRRDSAASEIIAPTALTPQFSLASMRSNSFSGSTLSLASNTSTAVSTTTQNASNNASAFVRNQRERWHQLLVKLWLMSTNTFIKSGRFEEASKAIVEAEQLGLMDAVVWHQLGQLCIQTYKKEEPDNKELLEIGLDAYKKALMLEPDHIQTHVDLASAYMDMNEWELAEGLLERATKGSGWDRPQAWYLLGMVYKQQETFEQAKSCLLYAVELNEATPMGSFTDLPRFV</sequence>
<comment type="caution">
    <text evidence="5">The sequence shown here is derived from an EMBL/GenBank/DDBJ whole genome shotgun (WGS) entry which is preliminary data.</text>
</comment>
<comment type="function">
    <text evidence="1">Involved in endocytosis.</text>
</comment>
<comment type="similarity">
    <text evidence="2">Belongs to the YPP1 family.</text>
</comment>
<evidence type="ECO:0000256" key="2">
    <source>
        <dbReference type="ARBA" id="ARBA00038251"/>
    </source>
</evidence>
<name>A0AAD5JX18_9FUNG</name>
<reference evidence="5" key="1">
    <citation type="journal article" date="2022" name="IScience">
        <title>Evolution of zygomycete secretomes and the origins of terrestrial fungal ecologies.</title>
        <authorList>
            <person name="Chang Y."/>
            <person name="Wang Y."/>
            <person name="Mondo S."/>
            <person name="Ahrendt S."/>
            <person name="Andreopoulos W."/>
            <person name="Barry K."/>
            <person name="Beard J."/>
            <person name="Benny G.L."/>
            <person name="Blankenship S."/>
            <person name="Bonito G."/>
            <person name="Cuomo C."/>
            <person name="Desiro A."/>
            <person name="Gervers K.A."/>
            <person name="Hundley H."/>
            <person name="Kuo A."/>
            <person name="LaButti K."/>
            <person name="Lang B.F."/>
            <person name="Lipzen A."/>
            <person name="O'Donnell K."/>
            <person name="Pangilinan J."/>
            <person name="Reynolds N."/>
            <person name="Sandor L."/>
            <person name="Smith M.E."/>
            <person name="Tsang A."/>
            <person name="Grigoriev I.V."/>
            <person name="Stajich J.E."/>
            <person name="Spatafora J.W."/>
        </authorList>
    </citation>
    <scope>NUCLEOTIDE SEQUENCE</scope>
    <source>
        <strain evidence="5">RSA 2281</strain>
    </source>
</reference>
<dbReference type="PANTHER" id="PTHR23083">
    <property type="entry name" value="TETRATRICOPEPTIDE REPEAT PROTEIN, TPR"/>
    <property type="match status" value="1"/>
</dbReference>
<feature type="compositionally biased region" description="Basic and acidic residues" evidence="4">
    <location>
        <begin position="948"/>
        <end position="957"/>
    </location>
</feature>
<dbReference type="Gene3D" id="1.25.40.10">
    <property type="entry name" value="Tetratricopeptide repeat domain"/>
    <property type="match status" value="3"/>
</dbReference>
<evidence type="ECO:0000256" key="4">
    <source>
        <dbReference type="SAM" id="MobiDB-lite"/>
    </source>
</evidence>
<feature type="compositionally biased region" description="Polar residues" evidence="4">
    <location>
        <begin position="910"/>
        <end position="920"/>
    </location>
</feature>
<reference evidence="5" key="2">
    <citation type="submission" date="2023-02" db="EMBL/GenBank/DDBJ databases">
        <authorList>
            <consortium name="DOE Joint Genome Institute"/>
            <person name="Mondo S.J."/>
            <person name="Chang Y."/>
            <person name="Wang Y."/>
            <person name="Ahrendt S."/>
            <person name="Andreopoulos W."/>
            <person name="Barry K."/>
            <person name="Beard J."/>
            <person name="Benny G.L."/>
            <person name="Blankenship S."/>
            <person name="Bonito G."/>
            <person name="Cuomo C."/>
            <person name="Desiro A."/>
            <person name="Gervers K.A."/>
            <person name="Hundley H."/>
            <person name="Kuo A."/>
            <person name="LaButti K."/>
            <person name="Lang B.F."/>
            <person name="Lipzen A."/>
            <person name="O'Donnell K."/>
            <person name="Pangilinan J."/>
            <person name="Reynolds N."/>
            <person name="Sandor L."/>
            <person name="Smith M.W."/>
            <person name="Tsang A."/>
            <person name="Grigoriev I.V."/>
            <person name="Stajich J.E."/>
            <person name="Spatafora J.W."/>
        </authorList>
    </citation>
    <scope>NUCLEOTIDE SEQUENCE</scope>
    <source>
        <strain evidence="5">RSA 2281</strain>
    </source>
</reference>
<protein>
    <recommendedName>
        <fullName evidence="7">TPR-like protein</fullName>
    </recommendedName>
</protein>
<dbReference type="InterPro" id="IPR019734">
    <property type="entry name" value="TPR_rpt"/>
</dbReference>
<feature type="compositionally biased region" description="Basic and acidic residues" evidence="4">
    <location>
        <begin position="870"/>
        <end position="907"/>
    </location>
</feature>
<dbReference type="PROSITE" id="PS50005">
    <property type="entry name" value="TPR"/>
    <property type="match status" value="1"/>
</dbReference>
<evidence type="ECO:0000313" key="5">
    <source>
        <dbReference type="EMBL" id="KAI9258783.1"/>
    </source>
</evidence>
<dbReference type="SMART" id="SM00028">
    <property type="entry name" value="TPR"/>
    <property type="match status" value="4"/>
</dbReference>
<gene>
    <name evidence="5" type="ORF">BDA99DRAFT_514132</name>
</gene>
<keyword evidence="6" id="KW-1185">Reference proteome</keyword>
<dbReference type="InterPro" id="IPR011990">
    <property type="entry name" value="TPR-like_helical_dom_sf"/>
</dbReference>
<feature type="compositionally biased region" description="Low complexity" evidence="4">
    <location>
        <begin position="116"/>
        <end position="128"/>
    </location>
</feature>
<keyword evidence="3" id="KW-0802">TPR repeat</keyword>
<dbReference type="EMBL" id="JAIXMP010000018">
    <property type="protein sequence ID" value="KAI9258783.1"/>
    <property type="molecule type" value="Genomic_DNA"/>
</dbReference>